<accession>A0A5C7F2L0</accession>
<dbReference type="Proteomes" id="UP000321816">
    <property type="component" value="Chromosome"/>
</dbReference>
<dbReference type="KEGG" id="ahal:FTX54_014060"/>
<dbReference type="AlphaFoldDB" id="A0A5C7F2L0"/>
<dbReference type="EMBL" id="CP144914">
    <property type="protein sequence ID" value="WWD79507.1"/>
    <property type="molecule type" value="Genomic_DNA"/>
</dbReference>
<evidence type="ECO:0000313" key="4">
    <source>
        <dbReference type="EMBL" id="WWD79507.1"/>
    </source>
</evidence>
<sequence>MQEERQMILKMIEDGKISAEEGMRLLNALKEGSREEEEPASSKEKNQEGKSQGQDQRSQWDYRKAEETFNTFATKFSEFVDDAVHRVKEFDLDFNFGPSESIQHVFEHKDVFLKEADIHIENGNIELKPWNEKDIRIECDVQVYRMKDKESAKREFLRDVQFSFSNGKLKLEARKKTMRVNTVIYFPTEHLDKLKLYTFNGKMNGEDIPVHRLEAKAINGKVSFDRVDAKEVRIETINGPINIRRLHSMEAELKTMNGTLNIEAGRGNMHLESVNGTIHFRLSEASQSKAYIKTTTGSIYIAVPDGVKTEGEAKTNVGGIHCQLPNMSVIDEKKDFANKKLTFLANKEGEGHFYIEAEASTGSVNIK</sequence>
<dbReference type="Pfam" id="PF22746">
    <property type="entry name" value="SHOCT-like_DUF2089-C"/>
    <property type="match status" value="1"/>
</dbReference>
<dbReference type="InterPro" id="IPR016599">
    <property type="entry name" value="UCP012569"/>
</dbReference>
<feature type="region of interest" description="Disordered" evidence="1">
    <location>
        <begin position="23"/>
        <end position="59"/>
    </location>
</feature>
<dbReference type="InterPro" id="IPR053959">
    <property type="entry name" value="YvlB/LiaX_N"/>
</dbReference>
<dbReference type="OrthoDB" id="2240743at2"/>
<keyword evidence="5" id="KW-1185">Reference proteome</keyword>
<dbReference type="Pfam" id="PF13349">
    <property type="entry name" value="DUF4097"/>
    <property type="match status" value="1"/>
</dbReference>
<evidence type="ECO:0000259" key="2">
    <source>
        <dbReference type="Pfam" id="PF13349"/>
    </source>
</evidence>
<gene>
    <name evidence="4" type="ORF">FTX54_014060</name>
</gene>
<dbReference type="Gene3D" id="2.160.20.120">
    <property type="match status" value="1"/>
</dbReference>
<evidence type="ECO:0000259" key="3">
    <source>
        <dbReference type="Pfam" id="PF22746"/>
    </source>
</evidence>
<evidence type="ECO:0000256" key="1">
    <source>
        <dbReference type="SAM" id="MobiDB-lite"/>
    </source>
</evidence>
<dbReference type="RefSeq" id="WP_147804361.1">
    <property type="nucleotide sequence ID" value="NZ_CP144914.1"/>
</dbReference>
<evidence type="ECO:0000313" key="5">
    <source>
        <dbReference type="Proteomes" id="UP000321816"/>
    </source>
</evidence>
<reference evidence="4 5" key="1">
    <citation type="submission" date="2024-01" db="EMBL/GenBank/DDBJ databases">
        <title>Complete Genome Sequence of Alkalicoccus halolimnae BZ-SZ-XJ29T, a Moderately Halophilic Bacterium Isolated from a Salt Lake.</title>
        <authorList>
            <person name="Zhao B."/>
        </authorList>
    </citation>
    <scope>NUCLEOTIDE SEQUENCE [LARGE SCALE GENOMIC DNA]</scope>
    <source>
        <strain evidence="4 5">BZ-SZ-XJ29</strain>
    </source>
</reference>
<dbReference type="InterPro" id="IPR025164">
    <property type="entry name" value="Toastrack_DUF4097"/>
</dbReference>
<dbReference type="PIRSF" id="PIRSF012569">
    <property type="entry name" value="UCP012569"/>
    <property type="match status" value="1"/>
</dbReference>
<protein>
    <submittedName>
        <fullName evidence="4">DUF4097 domain-containing protein</fullName>
    </submittedName>
</protein>
<proteinExistence type="predicted"/>
<feature type="domain" description="YvlB/LiaX N-terminal" evidence="3">
    <location>
        <begin position="3"/>
        <end position="33"/>
    </location>
</feature>
<name>A0A5C7F2L0_9BACI</name>
<organism evidence="4 5">
    <name type="scientific">Alkalicoccus halolimnae</name>
    <dbReference type="NCBI Taxonomy" id="1667239"/>
    <lineage>
        <taxon>Bacteria</taxon>
        <taxon>Bacillati</taxon>
        <taxon>Bacillota</taxon>
        <taxon>Bacilli</taxon>
        <taxon>Bacillales</taxon>
        <taxon>Bacillaceae</taxon>
        <taxon>Alkalicoccus</taxon>
    </lineage>
</organism>
<feature type="domain" description="DUF4097" evidence="2">
    <location>
        <begin position="120"/>
        <end position="366"/>
    </location>
</feature>